<evidence type="ECO:0000256" key="1">
    <source>
        <dbReference type="ARBA" id="ARBA00010467"/>
    </source>
</evidence>
<keyword evidence="6" id="KW-0804">Transcription</keyword>
<evidence type="ECO:0000256" key="5">
    <source>
        <dbReference type="ARBA" id="ARBA00023159"/>
    </source>
</evidence>
<dbReference type="Pfam" id="PF16589">
    <property type="entry name" value="BRCT_2"/>
    <property type="match status" value="1"/>
</dbReference>
<feature type="compositionally biased region" description="Polar residues" evidence="9">
    <location>
        <begin position="576"/>
        <end position="599"/>
    </location>
</feature>
<evidence type="ECO:0000256" key="9">
    <source>
        <dbReference type="SAM" id="MobiDB-lite"/>
    </source>
</evidence>
<feature type="compositionally biased region" description="Polar residues" evidence="9">
    <location>
        <begin position="647"/>
        <end position="658"/>
    </location>
</feature>
<comment type="similarity">
    <text evidence="1 8">Belongs to the RAP1 family.</text>
</comment>
<keyword evidence="7 8" id="KW-0539">Nucleus</keyword>
<dbReference type="Pfam" id="PF01388">
    <property type="entry name" value="ARID"/>
    <property type="match status" value="1"/>
</dbReference>
<dbReference type="OMA" id="WKYITDS"/>
<dbReference type="CDD" id="cd11655">
    <property type="entry name" value="rap1_myb-like"/>
    <property type="match status" value="2"/>
</dbReference>
<dbReference type="AlphaFoldDB" id="A0A1W2TW64"/>
<dbReference type="InterPro" id="IPR038104">
    <property type="entry name" value="Rap1_C_sf"/>
</dbReference>
<dbReference type="InterPro" id="IPR001606">
    <property type="entry name" value="ARID_dom"/>
</dbReference>
<dbReference type="Proteomes" id="UP000054516">
    <property type="component" value="Unassembled WGS sequence"/>
</dbReference>
<dbReference type="SMART" id="SM00501">
    <property type="entry name" value="BRIGHT"/>
    <property type="match status" value="1"/>
</dbReference>
<organism evidence="11">
    <name type="scientific">Rosellinia necatrix</name>
    <name type="common">White root-rot fungus</name>
    <dbReference type="NCBI Taxonomy" id="77044"/>
    <lineage>
        <taxon>Eukaryota</taxon>
        <taxon>Fungi</taxon>
        <taxon>Dikarya</taxon>
        <taxon>Ascomycota</taxon>
        <taxon>Pezizomycotina</taxon>
        <taxon>Sordariomycetes</taxon>
        <taxon>Xylariomycetidae</taxon>
        <taxon>Xylariales</taxon>
        <taxon>Xylariaceae</taxon>
        <taxon>Rosellinia</taxon>
    </lineage>
</organism>
<dbReference type="GO" id="GO:0042162">
    <property type="term" value="F:telomeric DNA binding"/>
    <property type="evidence" value="ECO:0007669"/>
    <property type="project" value="TreeGrafter"/>
</dbReference>
<dbReference type="Pfam" id="PF08914">
    <property type="entry name" value="Myb_Rap1"/>
    <property type="match status" value="2"/>
</dbReference>
<keyword evidence="3 8" id="KW-0779">Telomere</keyword>
<keyword evidence="5" id="KW-0010">Activator</keyword>
<evidence type="ECO:0000313" key="12">
    <source>
        <dbReference type="Proteomes" id="UP000054516"/>
    </source>
</evidence>
<sequence>MSAPGITYSGVLARKHANASPNANKNVSSDDGVFKGLKFWISARVPPRKTCVDIIQENGGTVVPIEGNADMLICDPAKEPVPNSYSYRLIADAARQGSLDGKEDYLCDLPANRPKSSRPLPATKLTRNKFTKEDDQLLIRFVTEQERLGEHAGGNKIYKTFAEEHPNHTWQSWRDRWAKKLSNAPRPPISNKQQSPRQNDIPATSHQEAPNNKSPVTRKRARFTVEEDDILLVTIHRAIKDHEPWNGYQPYKQLASELPQRTFTSWRDRALNHVAKQYKDQIAQWELETGFDDDVNAPPVGKPEDQQSRVAEDEAPANSSLPGCDDINGSDATHRSRDSDENKKKHQHPVSSPISTTNSAQQPGSTEPSADGNASAHLLSSPVLSMTQLPEDGAPITTKEQFYRDYNTFIESAGIATRQAPSIAGEPIALWDLWKSVRSKKMEVSTLDWQQVAEDLGFDRVSTISVPGDIQQCYEEYLAPFADAIMSFDDRSDDDLTEDNADNADTETEEPLPSSPPLFRSLKRPLSGIETLYQHSSPQSSPKRRRINHNHEVPSTPQRGNKTSYLPPLDDPDKTPTVSRPINYRDINSISRTEAQPSPVNIGDDEIKDEVASLPFPPQGRKRQPEPEIQGSNFDPDMQANDHGGSDNESQTPSQQLLLESDAASPGIRNAISVSATPRQKTVRATPTPRHKTRVPLEPNESYNNDVPQRGKGVKGTKIAQPKPRVLPSSWISATPTGADATGQHSGQSASATISENESRRRPTPPRETPDDIVDHFVSLGYTRDMVLRSLKATSWIIGNAGQVMEMLKQGEPLPPRTTGVWTQRDDDALALAFSDEPPVDAKAEKKRAKEMKRLQAKHGTEQITLRKRYLLDEAPE</sequence>
<evidence type="ECO:0000256" key="6">
    <source>
        <dbReference type="ARBA" id="ARBA00023163"/>
    </source>
</evidence>
<reference evidence="11" key="1">
    <citation type="submission" date="2016-03" db="EMBL/GenBank/DDBJ databases">
        <title>Draft genome sequence of Rosellinia necatrix.</title>
        <authorList>
            <person name="Kanematsu S."/>
        </authorList>
    </citation>
    <scope>NUCLEOTIDE SEQUENCE [LARGE SCALE GENOMIC DNA]</scope>
    <source>
        <strain evidence="11">W97</strain>
    </source>
</reference>
<comment type="subunit">
    <text evidence="8">Homodimer.</text>
</comment>
<keyword evidence="2 8" id="KW-0158">Chromosome</keyword>
<dbReference type="PANTHER" id="PTHR16466:SF6">
    <property type="entry name" value="TELOMERIC REPEAT-BINDING FACTOR 2-INTERACTING PROTEIN 1"/>
    <property type="match status" value="1"/>
</dbReference>
<dbReference type="InterPro" id="IPR001357">
    <property type="entry name" value="BRCT_dom"/>
</dbReference>
<evidence type="ECO:0000256" key="3">
    <source>
        <dbReference type="ARBA" id="ARBA00022895"/>
    </source>
</evidence>
<dbReference type="STRING" id="77044.A0A1W2TW64"/>
<dbReference type="GO" id="GO:0010833">
    <property type="term" value="P:telomere maintenance via telomere lengthening"/>
    <property type="evidence" value="ECO:0007669"/>
    <property type="project" value="UniProtKB-UniRule"/>
</dbReference>
<feature type="compositionally biased region" description="Acidic residues" evidence="9">
    <location>
        <begin position="491"/>
        <end position="510"/>
    </location>
</feature>
<feature type="domain" description="ARID" evidence="10">
    <location>
        <begin position="396"/>
        <end position="486"/>
    </location>
</feature>
<dbReference type="SUPFAM" id="SSF46774">
    <property type="entry name" value="ARID-like"/>
    <property type="match status" value="1"/>
</dbReference>
<dbReference type="EMBL" id="DF977550">
    <property type="protein sequence ID" value="GAP92907.1"/>
    <property type="molecule type" value="Genomic_DNA"/>
</dbReference>
<dbReference type="CDD" id="cd16100">
    <property type="entry name" value="ARID"/>
    <property type="match status" value="1"/>
</dbReference>
<protein>
    <recommendedName>
        <fullName evidence="8">DNA-binding protein RAP1</fullName>
    </recommendedName>
</protein>
<evidence type="ECO:0000259" key="10">
    <source>
        <dbReference type="PROSITE" id="PS51011"/>
    </source>
</evidence>
<feature type="region of interest" description="Disordered" evidence="9">
    <location>
        <begin position="291"/>
        <end position="376"/>
    </location>
</feature>
<dbReference type="SUPFAM" id="SSF46689">
    <property type="entry name" value="Homeodomain-like"/>
    <property type="match status" value="2"/>
</dbReference>
<gene>
    <name evidence="11" type="ORF">SAMD00023353_10500200</name>
</gene>
<feature type="compositionally biased region" description="Basic and acidic residues" evidence="9">
    <location>
        <begin position="332"/>
        <end position="343"/>
    </location>
</feature>
<dbReference type="GO" id="GO:0070187">
    <property type="term" value="C:shelterin complex"/>
    <property type="evidence" value="ECO:0007669"/>
    <property type="project" value="TreeGrafter"/>
</dbReference>
<feature type="region of interest" description="Disordered" evidence="9">
    <location>
        <begin position="533"/>
        <end position="720"/>
    </location>
</feature>
<dbReference type="PANTHER" id="PTHR16466">
    <property type="entry name" value="TELOMERE REPEAT-BINDING FACTOR 2-INTERACTING PROTEIN 1"/>
    <property type="match status" value="1"/>
</dbReference>
<dbReference type="InterPro" id="IPR015010">
    <property type="entry name" value="TERF2IP_Myb"/>
</dbReference>
<evidence type="ECO:0000256" key="7">
    <source>
        <dbReference type="ARBA" id="ARBA00023242"/>
    </source>
</evidence>
<evidence type="ECO:0000256" key="4">
    <source>
        <dbReference type="ARBA" id="ARBA00023015"/>
    </source>
</evidence>
<dbReference type="GO" id="GO:0031848">
    <property type="term" value="P:protection from non-homologous end joining at telomere"/>
    <property type="evidence" value="ECO:0007669"/>
    <property type="project" value="TreeGrafter"/>
</dbReference>
<comment type="function">
    <text evidence="8">Involved in the regulation of telomere length, clustering and has a specific role in telomere position effect (TPE).</text>
</comment>
<feature type="compositionally biased region" description="Polar residues" evidence="9">
    <location>
        <begin position="553"/>
        <end position="564"/>
    </location>
</feature>
<feature type="compositionally biased region" description="Polar residues" evidence="9">
    <location>
        <begin position="672"/>
        <end position="685"/>
    </location>
</feature>
<keyword evidence="12" id="KW-1185">Reference proteome</keyword>
<feature type="region of interest" description="Disordered" evidence="9">
    <location>
        <begin position="733"/>
        <end position="771"/>
    </location>
</feature>
<feature type="compositionally biased region" description="Polar residues" evidence="9">
    <location>
        <begin position="190"/>
        <end position="215"/>
    </location>
</feature>
<keyword evidence="4" id="KW-0805">Transcription regulation</keyword>
<dbReference type="PROSITE" id="PS51011">
    <property type="entry name" value="ARID"/>
    <property type="match status" value="1"/>
</dbReference>
<dbReference type="Gene3D" id="1.10.150.60">
    <property type="entry name" value="ARID DNA-binding domain"/>
    <property type="match status" value="1"/>
</dbReference>
<dbReference type="Gene3D" id="1.10.10.2170">
    <property type="match status" value="1"/>
</dbReference>
<feature type="compositionally biased region" description="Polar residues" evidence="9">
    <location>
        <begin position="349"/>
        <end position="368"/>
    </location>
</feature>
<dbReference type="InterPro" id="IPR021661">
    <property type="entry name" value="Rap1_C"/>
</dbReference>
<dbReference type="Gene3D" id="1.10.10.60">
    <property type="entry name" value="Homeodomain-like"/>
    <property type="match status" value="2"/>
</dbReference>
<proteinExistence type="inferred from homology"/>
<feature type="region of interest" description="Disordered" evidence="9">
    <location>
        <begin position="490"/>
        <end position="521"/>
    </location>
</feature>
<name>A0A1W2TW64_ROSNE</name>
<dbReference type="SMART" id="SM01014">
    <property type="entry name" value="ARID"/>
    <property type="match status" value="1"/>
</dbReference>
<dbReference type="Pfam" id="PF11626">
    <property type="entry name" value="Rap1_C"/>
    <property type="match status" value="1"/>
</dbReference>
<dbReference type="InterPro" id="IPR039595">
    <property type="entry name" value="TE2IP/Rap1"/>
</dbReference>
<feature type="compositionally biased region" description="Basic and acidic residues" evidence="9">
    <location>
        <begin position="302"/>
        <end position="312"/>
    </location>
</feature>
<feature type="compositionally biased region" description="Polar residues" evidence="9">
    <location>
        <begin position="743"/>
        <end position="756"/>
    </location>
</feature>
<dbReference type="OrthoDB" id="435460at2759"/>
<comment type="subcellular location">
    <subcellularLocation>
        <location evidence="8">Nucleus</location>
    </subcellularLocation>
    <subcellularLocation>
        <location evidence="8">Chromosome</location>
        <location evidence="8">Telomere</location>
    </subcellularLocation>
</comment>
<evidence type="ECO:0000256" key="8">
    <source>
        <dbReference type="RuleBase" id="RU367107"/>
    </source>
</evidence>
<dbReference type="InterPro" id="IPR036431">
    <property type="entry name" value="ARID_dom_sf"/>
</dbReference>
<evidence type="ECO:0000256" key="2">
    <source>
        <dbReference type="ARBA" id="ARBA00022454"/>
    </source>
</evidence>
<dbReference type="InterPro" id="IPR009057">
    <property type="entry name" value="Homeodomain-like_sf"/>
</dbReference>
<accession>A0A1W2TW64</accession>
<feature type="region of interest" description="Disordered" evidence="9">
    <location>
        <begin position="181"/>
        <end position="221"/>
    </location>
</feature>
<evidence type="ECO:0000313" key="11">
    <source>
        <dbReference type="EMBL" id="GAP92907.1"/>
    </source>
</evidence>